<dbReference type="EMBL" id="RWGY01000007">
    <property type="protein sequence ID" value="TVU40318.1"/>
    <property type="molecule type" value="Genomic_DNA"/>
</dbReference>
<dbReference type="Pfam" id="PF04195">
    <property type="entry name" value="Transposase_28"/>
    <property type="match status" value="1"/>
</dbReference>
<feature type="non-terminal residue" evidence="4">
    <location>
        <position position="1"/>
    </location>
</feature>
<dbReference type="Gene3D" id="1.10.287.1490">
    <property type="match status" value="1"/>
</dbReference>
<feature type="region of interest" description="Disordered" evidence="2">
    <location>
        <begin position="1"/>
        <end position="20"/>
    </location>
</feature>
<dbReference type="Proteomes" id="UP000324897">
    <property type="component" value="Chromosome 4"/>
</dbReference>
<evidence type="ECO:0000256" key="2">
    <source>
        <dbReference type="SAM" id="MobiDB-lite"/>
    </source>
</evidence>
<dbReference type="PANTHER" id="PTHR31099:SF28">
    <property type="entry name" value="F5J5.12"/>
    <property type="match status" value="1"/>
</dbReference>
<proteinExistence type="predicted"/>
<evidence type="ECO:0000256" key="1">
    <source>
        <dbReference type="SAM" id="Coils"/>
    </source>
</evidence>
<dbReference type="Gramene" id="TVU40318">
    <property type="protein sequence ID" value="TVU40318"/>
    <property type="gene ID" value="EJB05_13776"/>
</dbReference>
<dbReference type="AlphaFoldDB" id="A0A5J9VWK7"/>
<keyword evidence="1" id="KW-0175">Coiled coil</keyword>
<name>A0A5J9VWK7_9POAL</name>
<reference evidence="4 5" key="1">
    <citation type="journal article" date="2019" name="Sci. Rep.">
        <title>A high-quality genome of Eragrostis curvula grass provides insights into Poaceae evolution and supports new strategies to enhance forage quality.</title>
        <authorList>
            <person name="Carballo J."/>
            <person name="Santos B.A.C.M."/>
            <person name="Zappacosta D."/>
            <person name="Garbus I."/>
            <person name="Selva J.P."/>
            <person name="Gallo C.A."/>
            <person name="Diaz A."/>
            <person name="Albertini E."/>
            <person name="Caccamo M."/>
            <person name="Echenique V."/>
        </authorList>
    </citation>
    <scope>NUCLEOTIDE SEQUENCE [LARGE SCALE GENOMIC DNA]</scope>
    <source>
        <strain evidence="5">cv. Victoria</strain>
        <tissue evidence="4">Leaf</tissue>
    </source>
</reference>
<keyword evidence="5" id="KW-1185">Reference proteome</keyword>
<evidence type="ECO:0000313" key="5">
    <source>
        <dbReference type="Proteomes" id="UP000324897"/>
    </source>
</evidence>
<feature type="domain" description="Transposase (putative) gypsy type" evidence="3">
    <location>
        <begin position="78"/>
        <end position="143"/>
    </location>
</feature>
<evidence type="ECO:0000313" key="4">
    <source>
        <dbReference type="EMBL" id="TVU40318.1"/>
    </source>
</evidence>
<dbReference type="PANTHER" id="PTHR31099">
    <property type="entry name" value="OS06G0165300 PROTEIN"/>
    <property type="match status" value="1"/>
</dbReference>
<dbReference type="InterPro" id="IPR007321">
    <property type="entry name" value="Transposase_28"/>
</dbReference>
<feature type="region of interest" description="Disordered" evidence="2">
    <location>
        <begin position="254"/>
        <end position="298"/>
    </location>
</feature>
<feature type="coiled-coil region" evidence="1">
    <location>
        <begin position="325"/>
        <end position="446"/>
    </location>
</feature>
<evidence type="ECO:0000259" key="3">
    <source>
        <dbReference type="Pfam" id="PF04195"/>
    </source>
</evidence>
<protein>
    <recommendedName>
        <fullName evidence="3">Transposase (putative) gypsy type domain-containing protein</fullName>
    </recommendedName>
</protein>
<comment type="caution">
    <text evidence="4">The sequence shown here is derived from an EMBL/GenBank/DDBJ whole genome shotgun (WGS) entry which is preliminary data.</text>
</comment>
<accession>A0A5J9VWK7</accession>
<sequence>MSTTASSSEDDGSSSDAEGTAVLPWRGAGRITSTVVGTRKELRALCNMYGVPMEYTPYRAREKPACYAAAPEDGVISVYEDALDAGMRLPLHPFYAELLTHYGLAPSQLLPNAWRYMAAFVLLCADAGVEPLLPVFRSFFTVCTHGGRSIGWHHFRPYSSGSRRPPLFQSGTPGCKAGWKSRFFFLRSPATTPTWPCPVKWGRPSRAAISMPHTIADETVAQKLLDRAAAIAGKKDGIDVAQFVSQRALPVGCHVPLTPPQVKDEQSRKRKSPEPATATPPPKLPLASSAQAGAGPPDVVSAATRGLVDSMAGAFEQAKMAMAELAGKDQELQASKDEIARLKQELQVAGKEQELQESKAEIVTLKLELQVAREDRAATEARVKELEQANAAHSADVARLSEELRMGKEAHVKQLETVKAEHEAEVARLTGELQRAVAEVRDVKVECQNELISLDHSRYIKGLRDMRNLAVRMYPKVVDPFKLNHPLLSEDHLAGGLQGPPPP</sequence>
<gene>
    <name evidence="4" type="ORF">EJB05_13776</name>
</gene>
<dbReference type="OrthoDB" id="687305at2759"/>
<organism evidence="4 5">
    <name type="scientific">Eragrostis curvula</name>
    <name type="common">weeping love grass</name>
    <dbReference type="NCBI Taxonomy" id="38414"/>
    <lineage>
        <taxon>Eukaryota</taxon>
        <taxon>Viridiplantae</taxon>
        <taxon>Streptophyta</taxon>
        <taxon>Embryophyta</taxon>
        <taxon>Tracheophyta</taxon>
        <taxon>Spermatophyta</taxon>
        <taxon>Magnoliopsida</taxon>
        <taxon>Liliopsida</taxon>
        <taxon>Poales</taxon>
        <taxon>Poaceae</taxon>
        <taxon>PACMAD clade</taxon>
        <taxon>Chloridoideae</taxon>
        <taxon>Eragrostideae</taxon>
        <taxon>Eragrostidinae</taxon>
        <taxon>Eragrostis</taxon>
    </lineage>
</organism>